<dbReference type="EMBL" id="CP036426">
    <property type="protein sequence ID" value="QDV37725.1"/>
    <property type="molecule type" value="Genomic_DNA"/>
</dbReference>
<dbReference type="Pfam" id="PF02371">
    <property type="entry name" value="Transposase_20"/>
    <property type="match status" value="1"/>
</dbReference>
<dbReference type="EMBL" id="CP036426">
    <property type="protein sequence ID" value="QDV36177.1"/>
    <property type="molecule type" value="Genomic_DNA"/>
</dbReference>
<name>A0A518HDC7_9BACT</name>
<evidence type="ECO:0000313" key="2">
    <source>
        <dbReference type="EMBL" id="QDV36177.1"/>
    </source>
</evidence>
<dbReference type="Proteomes" id="UP000317835">
    <property type="component" value="Chromosome"/>
</dbReference>
<accession>A0A518HDC7</accession>
<gene>
    <name evidence="2" type="ORF">ElP_40920</name>
    <name evidence="3" type="ORF">ElP_42060</name>
    <name evidence="4" type="ORF">ElP_56700</name>
    <name evidence="5" type="ORF">ElP_68240</name>
</gene>
<dbReference type="NCBIfam" id="NF033542">
    <property type="entry name" value="transpos_IS110"/>
    <property type="match status" value="1"/>
</dbReference>
<dbReference type="KEGG" id="tpla:ElP_56700"/>
<dbReference type="KEGG" id="tpla:ElP_42060"/>
<evidence type="ECO:0000313" key="3">
    <source>
        <dbReference type="EMBL" id="QDV36287.1"/>
    </source>
</evidence>
<dbReference type="EMBL" id="CP036426">
    <property type="protein sequence ID" value="QDV36287.1"/>
    <property type="molecule type" value="Genomic_DNA"/>
</dbReference>
<dbReference type="PANTHER" id="PTHR33055">
    <property type="entry name" value="TRANSPOSASE FOR INSERTION SEQUENCE ELEMENT IS1111A"/>
    <property type="match status" value="1"/>
</dbReference>
<feature type="domain" description="Transposase IS116/IS110/IS902 C-terminal" evidence="1">
    <location>
        <begin position="249"/>
        <end position="329"/>
    </location>
</feature>
<evidence type="ECO:0000313" key="4">
    <source>
        <dbReference type="EMBL" id="QDV37725.1"/>
    </source>
</evidence>
<keyword evidence="6" id="KW-1185">Reference proteome</keyword>
<dbReference type="KEGG" id="tpla:ElP_40920"/>
<sequence>MPATHDRDHSTASTPTLYLAFELGWTTWKLAFADAPARAPRQVTIPARDTDALRREIARARRRLGLPDDAPVRSVFEAGRDGFWLHRYLIHHGHENLVVDPASIEVNRRARRAKSDGLDVVKLLAMLQRHHGGERGLWAVVNVPAPEDEDRRAPQRELMALKAERTEHSNRIKGLLAHLGLAFVVDGRLPERLAALRQWDGRPVPEHTAARLLREFERWKLVDAQVRDRENAQRRAVRDDAAPHVEQVRRLMDLKGVGPVGAWLLVQEIFGWRRIKNRRELASLVGLVPTPYQSGSSHREQGISKAGNRRVRWMLVELAWMWLQYQPRSALSRWYHERFGSGNARARKVGIVALARKLLVAFWKYLEFGEAPEGAEMVPWRKKLNGRLPAGTG</sequence>
<dbReference type="OrthoDB" id="245819at2"/>
<evidence type="ECO:0000259" key="1">
    <source>
        <dbReference type="Pfam" id="PF02371"/>
    </source>
</evidence>
<dbReference type="GO" id="GO:0006313">
    <property type="term" value="P:DNA transposition"/>
    <property type="evidence" value="ECO:0007669"/>
    <property type="project" value="InterPro"/>
</dbReference>
<dbReference type="InterPro" id="IPR047650">
    <property type="entry name" value="Transpos_IS110"/>
</dbReference>
<dbReference type="EMBL" id="CP036426">
    <property type="protein sequence ID" value="QDV38865.1"/>
    <property type="molecule type" value="Genomic_DNA"/>
</dbReference>
<dbReference type="KEGG" id="tpla:ElP_68240"/>
<proteinExistence type="predicted"/>
<dbReference type="PANTHER" id="PTHR33055:SF3">
    <property type="entry name" value="PUTATIVE TRANSPOSASE FOR IS117-RELATED"/>
    <property type="match status" value="1"/>
</dbReference>
<dbReference type="RefSeq" id="WP_145272274.1">
    <property type="nucleotide sequence ID" value="NZ_CP036426.1"/>
</dbReference>
<organism evidence="5 6">
    <name type="scientific">Tautonia plasticadhaerens</name>
    <dbReference type="NCBI Taxonomy" id="2527974"/>
    <lineage>
        <taxon>Bacteria</taxon>
        <taxon>Pseudomonadati</taxon>
        <taxon>Planctomycetota</taxon>
        <taxon>Planctomycetia</taxon>
        <taxon>Isosphaerales</taxon>
        <taxon>Isosphaeraceae</taxon>
        <taxon>Tautonia</taxon>
    </lineage>
</organism>
<protein>
    <submittedName>
        <fullName evidence="5">Transposase IS116/IS110/IS902 family protein</fullName>
    </submittedName>
</protein>
<evidence type="ECO:0000313" key="5">
    <source>
        <dbReference type="EMBL" id="QDV38865.1"/>
    </source>
</evidence>
<dbReference type="AlphaFoldDB" id="A0A518HDC7"/>
<dbReference type="InterPro" id="IPR003346">
    <property type="entry name" value="Transposase_20"/>
</dbReference>
<dbReference type="GO" id="GO:0003677">
    <property type="term" value="F:DNA binding"/>
    <property type="evidence" value="ECO:0007669"/>
    <property type="project" value="InterPro"/>
</dbReference>
<dbReference type="GO" id="GO:0004803">
    <property type="term" value="F:transposase activity"/>
    <property type="evidence" value="ECO:0007669"/>
    <property type="project" value="InterPro"/>
</dbReference>
<evidence type="ECO:0000313" key="6">
    <source>
        <dbReference type="Proteomes" id="UP000317835"/>
    </source>
</evidence>
<reference evidence="5 6" key="1">
    <citation type="submission" date="2019-02" db="EMBL/GenBank/DDBJ databases">
        <title>Deep-cultivation of Planctomycetes and their phenomic and genomic characterization uncovers novel biology.</title>
        <authorList>
            <person name="Wiegand S."/>
            <person name="Jogler M."/>
            <person name="Boedeker C."/>
            <person name="Pinto D."/>
            <person name="Vollmers J."/>
            <person name="Rivas-Marin E."/>
            <person name="Kohn T."/>
            <person name="Peeters S.H."/>
            <person name="Heuer A."/>
            <person name="Rast P."/>
            <person name="Oberbeckmann S."/>
            <person name="Bunk B."/>
            <person name="Jeske O."/>
            <person name="Meyerdierks A."/>
            <person name="Storesund J.E."/>
            <person name="Kallscheuer N."/>
            <person name="Luecker S."/>
            <person name="Lage O.M."/>
            <person name="Pohl T."/>
            <person name="Merkel B.J."/>
            <person name="Hornburger P."/>
            <person name="Mueller R.-W."/>
            <person name="Bruemmer F."/>
            <person name="Labrenz M."/>
            <person name="Spormann A.M."/>
            <person name="Op den Camp H."/>
            <person name="Overmann J."/>
            <person name="Amann R."/>
            <person name="Jetten M.S.M."/>
            <person name="Mascher T."/>
            <person name="Medema M.H."/>
            <person name="Devos D.P."/>
            <person name="Kaster A.-K."/>
            <person name="Ovreas L."/>
            <person name="Rohde M."/>
            <person name="Galperin M.Y."/>
            <person name="Jogler C."/>
        </authorList>
    </citation>
    <scope>NUCLEOTIDE SEQUENCE [LARGE SCALE GENOMIC DNA]</scope>
    <source>
        <strain evidence="5 6">ElP</strain>
    </source>
</reference>